<dbReference type="Gene3D" id="3.90.400.10">
    <property type="entry name" value="Oligo-1,6-glucosidase, Domain 2"/>
    <property type="match status" value="1"/>
</dbReference>
<dbReference type="InterPro" id="IPR045857">
    <property type="entry name" value="O16G_dom_2"/>
</dbReference>
<dbReference type="AlphaFoldDB" id="A0A0G1XFE4"/>
<dbReference type="InterPro" id="IPR017853">
    <property type="entry name" value="GH"/>
</dbReference>
<dbReference type="Gene3D" id="3.20.20.80">
    <property type="entry name" value="Glycosidases"/>
    <property type="match status" value="2"/>
</dbReference>
<comment type="caution">
    <text evidence="2">The sequence shown here is derived from an EMBL/GenBank/DDBJ whole genome shotgun (WGS) entry which is preliminary data.</text>
</comment>
<dbReference type="GO" id="GO:0005975">
    <property type="term" value="P:carbohydrate metabolic process"/>
    <property type="evidence" value="ECO:0007669"/>
    <property type="project" value="InterPro"/>
</dbReference>
<dbReference type="Pfam" id="PF00128">
    <property type="entry name" value="Alpha-amylase"/>
    <property type="match status" value="1"/>
</dbReference>
<evidence type="ECO:0000313" key="2">
    <source>
        <dbReference type="EMBL" id="KKW30003.1"/>
    </source>
</evidence>
<name>A0A0G1XFE4_9BACT</name>
<dbReference type="PANTHER" id="PTHR10357">
    <property type="entry name" value="ALPHA-AMYLASE FAMILY MEMBER"/>
    <property type="match status" value="1"/>
</dbReference>
<dbReference type="SUPFAM" id="SSF51445">
    <property type="entry name" value="(Trans)glycosidases"/>
    <property type="match status" value="1"/>
</dbReference>
<dbReference type="SMART" id="SM00642">
    <property type="entry name" value="Aamy"/>
    <property type="match status" value="1"/>
</dbReference>
<organism evidence="2 3">
    <name type="scientific">Candidatus Kaiserbacteria bacterium GW2011_GWC2_52_8b</name>
    <dbReference type="NCBI Taxonomy" id="1618676"/>
    <lineage>
        <taxon>Bacteria</taxon>
        <taxon>Candidatus Kaiseribacteriota</taxon>
    </lineage>
</organism>
<dbReference type="PANTHER" id="PTHR10357:SF219">
    <property type="entry name" value="MALTOSE ALPHA-D-GLUCOSYLTRANSFERASE"/>
    <property type="match status" value="1"/>
</dbReference>
<protein>
    <submittedName>
        <fullName evidence="2">Trehalose synthase protein</fullName>
    </submittedName>
</protein>
<feature type="domain" description="Glycosyl hydrolase family 13 catalytic" evidence="1">
    <location>
        <begin position="2"/>
        <end position="268"/>
    </location>
</feature>
<evidence type="ECO:0000313" key="3">
    <source>
        <dbReference type="Proteomes" id="UP000034445"/>
    </source>
</evidence>
<dbReference type="InterPro" id="IPR006047">
    <property type="entry name" value="GH13_cat_dom"/>
</dbReference>
<dbReference type="PATRIC" id="fig|1618676.3.peg.933"/>
<proteinExistence type="predicted"/>
<dbReference type="EMBL" id="LCRF01000056">
    <property type="protein sequence ID" value="KKW30003.1"/>
    <property type="molecule type" value="Genomic_DNA"/>
</dbReference>
<dbReference type="Proteomes" id="UP000034445">
    <property type="component" value="Unassembled WGS sequence"/>
</dbReference>
<sequence length="301" mass="34549">QSTLACNAINAFPDFKPSNWVWNEATKDYYYATFYPEQPDLNWDNPNVLKEILMRISFWADKGVDGFRLDAIPFLVEREGTTSVGLPETHHIIKHIRRHLDEKHGGNIALLAEVGDSAEAARAYFGDGDECHMIYHFPLAAKMLLALARRDRRIVEEETRLLLDVPFPCRWALFLRNHDEISMVGLSEDERVELLDFLDPERRYAFSKGTTAAMRLGSIFAREPEQLLEAFEFLYSQPGVPIMYYGDEIGMQNLPLQEGIKDTRRYVRGNFDWGTAEKMLADPNSLLNKTAGIIRRNSKTS</sequence>
<reference evidence="2 3" key="1">
    <citation type="journal article" date="2015" name="Nature">
        <title>rRNA introns, odd ribosomes, and small enigmatic genomes across a large radiation of phyla.</title>
        <authorList>
            <person name="Brown C.T."/>
            <person name="Hug L.A."/>
            <person name="Thomas B.C."/>
            <person name="Sharon I."/>
            <person name="Castelle C.J."/>
            <person name="Singh A."/>
            <person name="Wilkins M.J."/>
            <person name="Williams K.H."/>
            <person name="Banfield J.F."/>
        </authorList>
    </citation>
    <scope>NUCLEOTIDE SEQUENCE [LARGE SCALE GENOMIC DNA]</scope>
</reference>
<evidence type="ECO:0000259" key="1">
    <source>
        <dbReference type="SMART" id="SM00642"/>
    </source>
</evidence>
<accession>A0A0G1XFE4</accession>
<gene>
    <name evidence="2" type="ORF">UY74_C0056G0001</name>
</gene>
<feature type="non-terminal residue" evidence="2">
    <location>
        <position position="1"/>
    </location>
</feature>